<feature type="non-terminal residue" evidence="1">
    <location>
        <position position="1"/>
    </location>
</feature>
<dbReference type="EMBL" id="BTRK01000006">
    <property type="protein sequence ID" value="GMR60787.1"/>
    <property type="molecule type" value="Genomic_DNA"/>
</dbReference>
<feature type="non-terminal residue" evidence="1">
    <location>
        <position position="176"/>
    </location>
</feature>
<reference evidence="4" key="1">
    <citation type="submission" date="2022-10" db="EMBL/GenBank/DDBJ databases">
        <title>Genome assembly of Pristionchus species.</title>
        <authorList>
            <person name="Yoshida K."/>
            <person name="Sommer R.J."/>
        </authorList>
    </citation>
    <scope>NUCLEOTIDE SEQUENCE [LARGE SCALE GENOMIC DNA]</scope>
    <source>
        <strain evidence="4">RS5460</strain>
    </source>
</reference>
<name>A0AAN5DC51_9BILA</name>
<gene>
    <name evidence="1" type="ORF">PMAYCL1PPCAC_30981</name>
    <name evidence="2" type="ORF">PMAYCL1PPCAC_30982</name>
    <name evidence="3" type="ORF">PMAYCL1PPCAC_30983</name>
</gene>
<evidence type="ECO:0000313" key="3">
    <source>
        <dbReference type="EMBL" id="GMR60788.1"/>
    </source>
</evidence>
<evidence type="ECO:0000313" key="4">
    <source>
        <dbReference type="Proteomes" id="UP001328107"/>
    </source>
</evidence>
<accession>A0AAN5DC51</accession>
<protein>
    <submittedName>
        <fullName evidence="1">Uncharacterized protein</fullName>
    </submittedName>
</protein>
<evidence type="ECO:0000313" key="1">
    <source>
        <dbReference type="EMBL" id="GMR60786.1"/>
    </source>
</evidence>
<comment type="caution">
    <text evidence="1">The sequence shown here is derived from an EMBL/GenBank/DDBJ whole genome shotgun (WGS) entry which is preliminary data.</text>
</comment>
<sequence>FSCPDEAQLVVSDSATPKSGKILTGKLTCDKDTWIGTIKPSGEFSGKNVFYACLYPSAPSCNDPKWKKAICQTGEDCREDGNDNGDGTFSCPDEAQLVVSDSATPKSGKILTGKLTCDKDTWIGTIKPSGEFSGKNVFYACLYPSAPSCNDPKWKKAICQTGEDCREDGNDNGDGT</sequence>
<dbReference type="EMBL" id="BTRK01000006">
    <property type="protein sequence ID" value="GMR60786.1"/>
    <property type="molecule type" value="Genomic_DNA"/>
</dbReference>
<evidence type="ECO:0000313" key="2">
    <source>
        <dbReference type="EMBL" id="GMR60787.1"/>
    </source>
</evidence>
<dbReference type="Proteomes" id="UP001328107">
    <property type="component" value="Unassembled WGS sequence"/>
</dbReference>
<dbReference type="AlphaFoldDB" id="A0AAN5DC51"/>
<keyword evidence="4" id="KW-1185">Reference proteome</keyword>
<dbReference type="EMBL" id="BTRK01000006">
    <property type="protein sequence ID" value="GMR60788.1"/>
    <property type="molecule type" value="Genomic_DNA"/>
</dbReference>
<organism evidence="1 4">
    <name type="scientific">Pristionchus mayeri</name>
    <dbReference type="NCBI Taxonomy" id="1317129"/>
    <lineage>
        <taxon>Eukaryota</taxon>
        <taxon>Metazoa</taxon>
        <taxon>Ecdysozoa</taxon>
        <taxon>Nematoda</taxon>
        <taxon>Chromadorea</taxon>
        <taxon>Rhabditida</taxon>
        <taxon>Rhabditina</taxon>
        <taxon>Diplogasteromorpha</taxon>
        <taxon>Diplogasteroidea</taxon>
        <taxon>Neodiplogasteridae</taxon>
        <taxon>Pristionchus</taxon>
    </lineage>
</organism>
<reference evidence="1" key="2">
    <citation type="submission" date="2023-06" db="EMBL/GenBank/DDBJ databases">
        <title>Genome assembly of Pristionchus species.</title>
        <authorList>
            <person name="Yoshida K."/>
            <person name="Sommer R.J."/>
        </authorList>
    </citation>
    <scope>NUCLEOTIDE SEQUENCE</scope>
    <source>
        <strain evidence="1 4">RS5460</strain>
    </source>
</reference>
<proteinExistence type="predicted"/>